<proteinExistence type="predicted"/>
<keyword evidence="11" id="KW-1185">Reference proteome</keyword>
<dbReference type="InterPro" id="IPR013099">
    <property type="entry name" value="K_chnl_dom"/>
</dbReference>
<dbReference type="Gene3D" id="1.10.287.70">
    <property type="match status" value="1"/>
</dbReference>
<evidence type="ECO:0000256" key="3">
    <source>
        <dbReference type="ARBA" id="ARBA00022692"/>
    </source>
</evidence>
<dbReference type="GO" id="GO:0015271">
    <property type="term" value="F:outward rectifier potassium channel activity"/>
    <property type="evidence" value="ECO:0007669"/>
    <property type="project" value="TreeGrafter"/>
</dbReference>
<sequence length="184" mass="21143">MTSSGRLMTIIYAIVGIPLMLITLRDLGNFLYKAIINSIRLMHFTSRRCKIFGSKTYKTTIQQNNRDLAELESGISIDNNNAEREIENSDNCEVNAKFHIGDEFNEDSIKGEDAKTIEDDDTILSNPNPPLRIPVLLAIGITFSWIFLCAGLFKIWERDWTYAESCYFMFIRHSFMILVIQSMI</sequence>
<evidence type="ECO:0000313" key="10">
    <source>
        <dbReference type="EMBL" id="CAG9540695.1"/>
    </source>
</evidence>
<dbReference type="GO" id="GO:0005886">
    <property type="term" value="C:plasma membrane"/>
    <property type="evidence" value="ECO:0007669"/>
    <property type="project" value="TreeGrafter"/>
</dbReference>
<dbReference type="AlphaFoldDB" id="A0A8J2MVI6"/>
<feature type="transmembrane region" description="Helical" evidence="8">
    <location>
        <begin position="135"/>
        <end position="156"/>
    </location>
</feature>
<evidence type="ECO:0000256" key="4">
    <source>
        <dbReference type="ARBA" id="ARBA00022989"/>
    </source>
</evidence>
<dbReference type="EMBL" id="CAKAEH010002000">
    <property type="protein sequence ID" value="CAG9540695.1"/>
    <property type="molecule type" value="Genomic_DNA"/>
</dbReference>
<evidence type="ECO:0000256" key="1">
    <source>
        <dbReference type="ARBA" id="ARBA00004141"/>
    </source>
</evidence>
<dbReference type="Proteomes" id="UP000746747">
    <property type="component" value="Unassembled WGS sequence"/>
</dbReference>
<dbReference type="SUPFAM" id="SSF81324">
    <property type="entry name" value="Voltage-gated potassium channels"/>
    <property type="match status" value="1"/>
</dbReference>
<keyword evidence="6 8" id="KW-0472">Membrane</keyword>
<dbReference type="PANTHER" id="PTHR11003">
    <property type="entry name" value="POTASSIUM CHANNEL, SUBFAMILY K"/>
    <property type="match status" value="1"/>
</dbReference>
<evidence type="ECO:0000256" key="8">
    <source>
        <dbReference type="SAM" id="Phobius"/>
    </source>
</evidence>
<reference evidence="10" key="1">
    <citation type="submission" date="2021-09" db="EMBL/GenBank/DDBJ databases">
        <authorList>
            <consortium name="Pathogen Informatics"/>
        </authorList>
    </citation>
    <scope>NUCLEOTIDE SEQUENCE</scope>
</reference>
<dbReference type="GO" id="GO:0030322">
    <property type="term" value="P:stabilization of membrane potential"/>
    <property type="evidence" value="ECO:0007669"/>
    <property type="project" value="TreeGrafter"/>
</dbReference>
<keyword evidence="4 8" id="KW-1133">Transmembrane helix</keyword>
<evidence type="ECO:0000313" key="11">
    <source>
        <dbReference type="Proteomes" id="UP000746747"/>
    </source>
</evidence>
<name>A0A8J2MVI6_9BILA</name>
<comment type="subcellular location">
    <subcellularLocation>
        <location evidence="1">Membrane</location>
        <topology evidence="1">Multi-pass membrane protein</topology>
    </subcellularLocation>
</comment>
<keyword evidence="3 8" id="KW-0812">Transmembrane</keyword>
<gene>
    <name evidence="10" type="ORF">CJOHNSTONI_LOCUS10183</name>
</gene>
<feature type="transmembrane region" description="Helical" evidence="8">
    <location>
        <begin position="6"/>
        <end position="24"/>
    </location>
</feature>
<keyword evidence="5" id="KW-0406">Ion transport</keyword>
<dbReference type="PANTHER" id="PTHR11003:SF312">
    <property type="entry name" value="POTASSIUM CHANNEL DOMAIN-CONTAINING PROTEIN"/>
    <property type="match status" value="1"/>
</dbReference>
<evidence type="ECO:0000256" key="5">
    <source>
        <dbReference type="ARBA" id="ARBA00023065"/>
    </source>
</evidence>
<evidence type="ECO:0000256" key="6">
    <source>
        <dbReference type="ARBA" id="ARBA00023136"/>
    </source>
</evidence>
<feature type="domain" description="Potassium channel" evidence="9">
    <location>
        <begin position="2"/>
        <end position="32"/>
    </location>
</feature>
<dbReference type="GO" id="GO:0022841">
    <property type="term" value="F:potassium ion leak channel activity"/>
    <property type="evidence" value="ECO:0007669"/>
    <property type="project" value="TreeGrafter"/>
</dbReference>
<evidence type="ECO:0000256" key="7">
    <source>
        <dbReference type="ARBA" id="ARBA00023303"/>
    </source>
</evidence>
<dbReference type="InterPro" id="IPR003280">
    <property type="entry name" value="2pore_dom_K_chnl"/>
</dbReference>
<dbReference type="OrthoDB" id="297496at2759"/>
<dbReference type="Pfam" id="PF07885">
    <property type="entry name" value="Ion_trans_2"/>
    <property type="match status" value="1"/>
</dbReference>
<organism evidence="10 11">
    <name type="scientific">Cercopithifilaria johnstoni</name>
    <dbReference type="NCBI Taxonomy" id="2874296"/>
    <lineage>
        <taxon>Eukaryota</taxon>
        <taxon>Metazoa</taxon>
        <taxon>Ecdysozoa</taxon>
        <taxon>Nematoda</taxon>
        <taxon>Chromadorea</taxon>
        <taxon>Rhabditida</taxon>
        <taxon>Spirurina</taxon>
        <taxon>Spiruromorpha</taxon>
        <taxon>Filarioidea</taxon>
        <taxon>Onchocercidae</taxon>
        <taxon>Cercopithifilaria</taxon>
    </lineage>
</organism>
<evidence type="ECO:0000259" key="9">
    <source>
        <dbReference type="Pfam" id="PF07885"/>
    </source>
</evidence>
<evidence type="ECO:0000256" key="2">
    <source>
        <dbReference type="ARBA" id="ARBA00022448"/>
    </source>
</evidence>
<protein>
    <recommendedName>
        <fullName evidence="9">Potassium channel domain-containing protein</fullName>
    </recommendedName>
</protein>
<comment type="caution">
    <text evidence="10">The sequence shown here is derived from an EMBL/GenBank/DDBJ whole genome shotgun (WGS) entry which is preliminary data.</text>
</comment>
<keyword evidence="2" id="KW-0813">Transport</keyword>
<keyword evidence="7" id="KW-0407">Ion channel</keyword>
<accession>A0A8J2MVI6</accession>